<keyword evidence="2" id="KW-1185">Reference proteome</keyword>
<organism evidence="1 2">
    <name type="scientific">Limnovirga soli</name>
    <dbReference type="NCBI Taxonomy" id="2656915"/>
    <lineage>
        <taxon>Bacteria</taxon>
        <taxon>Pseudomonadati</taxon>
        <taxon>Bacteroidota</taxon>
        <taxon>Chitinophagia</taxon>
        <taxon>Chitinophagales</taxon>
        <taxon>Chitinophagaceae</taxon>
        <taxon>Limnovirga</taxon>
    </lineage>
</organism>
<evidence type="ECO:0008006" key="3">
    <source>
        <dbReference type="Google" id="ProtNLM"/>
    </source>
</evidence>
<name>A0A8J8FA84_9BACT</name>
<accession>A0A8J8FA84</accession>
<comment type="caution">
    <text evidence="1">The sequence shown here is derived from an EMBL/GenBank/DDBJ whole genome shotgun (WGS) entry which is preliminary data.</text>
</comment>
<evidence type="ECO:0000313" key="2">
    <source>
        <dbReference type="Proteomes" id="UP000598971"/>
    </source>
</evidence>
<evidence type="ECO:0000313" key="1">
    <source>
        <dbReference type="EMBL" id="NNV54025.1"/>
    </source>
</evidence>
<dbReference type="AlphaFoldDB" id="A0A8J8FA84"/>
<dbReference type="InterPro" id="IPR038636">
    <property type="entry name" value="Wzi_sf"/>
</dbReference>
<dbReference type="EMBL" id="WHPF01000001">
    <property type="protein sequence ID" value="NNV54025.1"/>
    <property type="molecule type" value="Genomic_DNA"/>
</dbReference>
<proteinExistence type="predicted"/>
<gene>
    <name evidence="1" type="ORF">GD597_01050</name>
</gene>
<protein>
    <recommendedName>
        <fullName evidence="3">Capsule assembly Wzi family protein</fullName>
    </recommendedName>
</protein>
<dbReference type="Gene3D" id="2.40.160.130">
    <property type="entry name" value="Capsule assembly protein Wzi"/>
    <property type="match status" value="1"/>
</dbReference>
<sequence>MQIIYSCLFIFVFGFPIFLHAQTNYIQTGLKDYDFLDRLEIKTRNQDLYFSNIKPYPRRLTALQLAYADSLAQANSNYGNLTAIDKYNLESELMNHSEFTTHRDYFNSKKPVWNALYKTKSHLLEVNNKDLFLAIDPVVYFAGGKEGDNENALFQNTRGLAVRGMISRKVGFNIYFTDNQESVPRYVNNFITKYDAVPGAGFYKGSNLATKGTVDYFDARGSVTWNVAKFIDMQFGYDKNSLGAGYRSLFLSDFSNAATFFKINTRIWKFDYQNLYFELHPQYNYTGNSLAPRKYARMNYLSMNLNKWLNLGIFEGVSFGRKDHFDFAYLNPVMFLRPAESNAGSADNAMVGFDAKANIAGRIQLYGQLLIDELKVKEVLHSTGWWANKQGIQFGMKYIDVFGLKNVDLQLETNNVRPYTYAHFDSVANYTHYNQPLAHPLGANFREFIAIIKAQPYKKVYLRATAIYYYQGMDSAGVNFGSNVFSNYNSRPRDYGFSIGDGDKATCTMLQVVASYELAQNLFADITGLFRNYSLASVADKQQTKMVTLSLRWNIGRREYLF</sequence>
<dbReference type="Proteomes" id="UP000598971">
    <property type="component" value="Unassembled WGS sequence"/>
</dbReference>
<reference evidence="1" key="1">
    <citation type="submission" date="2019-10" db="EMBL/GenBank/DDBJ databases">
        <title>Draft genome sequence of Panacibacter sp. KCS-6.</title>
        <authorList>
            <person name="Yim K.J."/>
        </authorList>
    </citation>
    <scope>NUCLEOTIDE SEQUENCE</scope>
    <source>
        <strain evidence="1">KCS-6</strain>
    </source>
</reference>